<sequence length="228" mass="25241">MSHNVAAINAHRVRFSRLLDVLRADLAVEPRYRVSNDREWLAWAHGTRWHLRALFESYCAVVAHEPDALPSPLAVAPVTRLLDYFDSVFQSDSLIAVERSGVPYATLAWSESSVTEIQNRACNATPADPPQYSVMPMYLDDFRSLPSSLHGIAVLVDSLLADSRSHTLELRRLTNRVEGIALNGRDAPPTNTHNIPVRGIPTGLRHGRGGSAIRGGCNGLRRNNNPFM</sequence>
<feature type="region of interest" description="Disordered" evidence="1">
    <location>
        <begin position="185"/>
        <end position="212"/>
    </location>
</feature>
<gene>
    <name evidence="2" type="ORF">FOMPIDRAFT_1054033</name>
</gene>
<keyword evidence="3" id="KW-1185">Reference proteome</keyword>
<dbReference type="EMBL" id="KE504204">
    <property type="protein sequence ID" value="EPS95596.1"/>
    <property type="molecule type" value="Genomic_DNA"/>
</dbReference>
<protein>
    <submittedName>
        <fullName evidence="2">Uncharacterized protein</fullName>
    </submittedName>
</protein>
<evidence type="ECO:0000313" key="3">
    <source>
        <dbReference type="Proteomes" id="UP000015241"/>
    </source>
</evidence>
<accession>S8DQL8</accession>
<evidence type="ECO:0000256" key="1">
    <source>
        <dbReference type="SAM" id="MobiDB-lite"/>
    </source>
</evidence>
<evidence type="ECO:0000313" key="2">
    <source>
        <dbReference type="EMBL" id="EPS95596.1"/>
    </source>
</evidence>
<organism evidence="2 3">
    <name type="scientific">Fomitopsis schrenkii</name>
    <name type="common">Brown rot fungus</name>
    <dbReference type="NCBI Taxonomy" id="2126942"/>
    <lineage>
        <taxon>Eukaryota</taxon>
        <taxon>Fungi</taxon>
        <taxon>Dikarya</taxon>
        <taxon>Basidiomycota</taxon>
        <taxon>Agaricomycotina</taxon>
        <taxon>Agaricomycetes</taxon>
        <taxon>Polyporales</taxon>
        <taxon>Fomitopsis</taxon>
    </lineage>
</organism>
<dbReference type="Proteomes" id="UP000015241">
    <property type="component" value="Unassembled WGS sequence"/>
</dbReference>
<name>S8DQL8_FOMSC</name>
<dbReference type="HOGENOM" id="CLU_103837_0_0_1"/>
<dbReference type="InParanoid" id="S8DQL8"/>
<proteinExistence type="predicted"/>
<reference evidence="2 3" key="1">
    <citation type="journal article" date="2012" name="Science">
        <title>The Paleozoic origin of enzymatic lignin decomposition reconstructed from 31 fungal genomes.</title>
        <authorList>
            <person name="Floudas D."/>
            <person name="Binder M."/>
            <person name="Riley R."/>
            <person name="Barry K."/>
            <person name="Blanchette R.A."/>
            <person name="Henrissat B."/>
            <person name="Martinez A.T."/>
            <person name="Otillar R."/>
            <person name="Spatafora J.W."/>
            <person name="Yadav J.S."/>
            <person name="Aerts A."/>
            <person name="Benoit I."/>
            <person name="Boyd A."/>
            <person name="Carlson A."/>
            <person name="Copeland A."/>
            <person name="Coutinho P.M."/>
            <person name="de Vries R.P."/>
            <person name="Ferreira P."/>
            <person name="Findley K."/>
            <person name="Foster B."/>
            <person name="Gaskell J."/>
            <person name="Glotzer D."/>
            <person name="Gorecki P."/>
            <person name="Heitman J."/>
            <person name="Hesse C."/>
            <person name="Hori C."/>
            <person name="Igarashi K."/>
            <person name="Jurgens J.A."/>
            <person name="Kallen N."/>
            <person name="Kersten P."/>
            <person name="Kohler A."/>
            <person name="Kuees U."/>
            <person name="Kumar T.K.A."/>
            <person name="Kuo A."/>
            <person name="LaButti K."/>
            <person name="Larrondo L.F."/>
            <person name="Lindquist E."/>
            <person name="Ling A."/>
            <person name="Lombard V."/>
            <person name="Lucas S."/>
            <person name="Lundell T."/>
            <person name="Martin R."/>
            <person name="McLaughlin D.J."/>
            <person name="Morgenstern I."/>
            <person name="Morin E."/>
            <person name="Murat C."/>
            <person name="Nagy L.G."/>
            <person name="Nolan M."/>
            <person name="Ohm R.A."/>
            <person name="Patyshakuliyeva A."/>
            <person name="Rokas A."/>
            <person name="Ruiz-Duenas F.J."/>
            <person name="Sabat G."/>
            <person name="Salamov A."/>
            <person name="Samejima M."/>
            <person name="Schmutz J."/>
            <person name="Slot J.C."/>
            <person name="St John F."/>
            <person name="Stenlid J."/>
            <person name="Sun H."/>
            <person name="Sun S."/>
            <person name="Syed K."/>
            <person name="Tsang A."/>
            <person name="Wiebenga A."/>
            <person name="Young D."/>
            <person name="Pisabarro A."/>
            <person name="Eastwood D.C."/>
            <person name="Martin F."/>
            <person name="Cullen D."/>
            <person name="Grigoriev I.V."/>
            <person name="Hibbett D.S."/>
        </authorList>
    </citation>
    <scope>NUCLEOTIDE SEQUENCE</scope>
    <source>
        <strain evidence="3">FP-58527</strain>
    </source>
</reference>
<dbReference type="AlphaFoldDB" id="S8DQL8"/>